<dbReference type="GO" id="GO:0008767">
    <property type="term" value="F:UDP-galactopyranose mutase activity"/>
    <property type="evidence" value="ECO:0007669"/>
    <property type="project" value="TreeGrafter"/>
</dbReference>
<dbReference type="GO" id="GO:0005829">
    <property type="term" value="C:cytosol"/>
    <property type="evidence" value="ECO:0007669"/>
    <property type="project" value="TreeGrafter"/>
</dbReference>
<protein>
    <submittedName>
        <fullName evidence="2">NAD(P)/FAD-dependent oxidoreductase</fullName>
    </submittedName>
</protein>
<dbReference type="GO" id="GO:0050660">
    <property type="term" value="F:flavin adenine dinucleotide binding"/>
    <property type="evidence" value="ECO:0007669"/>
    <property type="project" value="TreeGrafter"/>
</dbReference>
<comment type="caution">
    <text evidence="2">The sequence shown here is derived from an EMBL/GenBank/DDBJ whole genome shotgun (WGS) entry which is preliminary data.</text>
</comment>
<dbReference type="Pfam" id="PF01593">
    <property type="entry name" value="Amino_oxidase"/>
    <property type="match status" value="1"/>
</dbReference>
<dbReference type="Gene3D" id="3.50.50.60">
    <property type="entry name" value="FAD/NAD(P)-binding domain"/>
    <property type="match status" value="1"/>
</dbReference>
<dbReference type="AlphaFoldDB" id="A0A419DAI2"/>
<organism evidence="2 3">
    <name type="scientific">candidate division WS5 bacterium</name>
    <dbReference type="NCBI Taxonomy" id="2093353"/>
    <lineage>
        <taxon>Bacteria</taxon>
        <taxon>candidate division WS5</taxon>
    </lineage>
</organism>
<dbReference type="NCBIfam" id="NF005548">
    <property type="entry name" value="PRK07208.1-4"/>
    <property type="match status" value="1"/>
</dbReference>
<name>A0A419DAI2_9BACT</name>
<reference evidence="2 3" key="1">
    <citation type="journal article" date="2017" name="ISME J.">
        <title>Energy and carbon metabolisms in a deep terrestrial subsurface fluid microbial community.</title>
        <authorList>
            <person name="Momper L."/>
            <person name="Jungbluth S.P."/>
            <person name="Lee M.D."/>
            <person name="Amend J.P."/>
        </authorList>
    </citation>
    <scope>NUCLEOTIDE SEQUENCE [LARGE SCALE GENOMIC DNA]</scope>
    <source>
        <strain evidence="2">SURF_29</strain>
    </source>
</reference>
<dbReference type="SUPFAM" id="SSF51971">
    <property type="entry name" value="Nucleotide-binding domain"/>
    <property type="match status" value="1"/>
</dbReference>
<gene>
    <name evidence="2" type="ORF">C4544_06155</name>
</gene>
<proteinExistence type="predicted"/>
<dbReference type="EMBL" id="QZJW01000054">
    <property type="protein sequence ID" value="RJO60141.1"/>
    <property type="molecule type" value="Genomic_DNA"/>
</dbReference>
<dbReference type="Proteomes" id="UP000285655">
    <property type="component" value="Unassembled WGS sequence"/>
</dbReference>
<dbReference type="NCBIfam" id="NF005546">
    <property type="entry name" value="PRK07208.1-2"/>
    <property type="match status" value="1"/>
</dbReference>
<accession>A0A419DAI2</accession>
<evidence type="ECO:0000259" key="1">
    <source>
        <dbReference type="Pfam" id="PF01593"/>
    </source>
</evidence>
<dbReference type="InterPro" id="IPR002937">
    <property type="entry name" value="Amino_oxidase"/>
</dbReference>
<feature type="domain" description="Amine oxidase" evidence="1">
    <location>
        <begin position="16"/>
        <end position="504"/>
    </location>
</feature>
<dbReference type="PANTHER" id="PTHR21197:SF0">
    <property type="entry name" value="UDP-GALACTOPYRANOSE MUTASE"/>
    <property type="match status" value="1"/>
</dbReference>
<sequence>MPTRQKTAVIIGAGPAGLTAAFELLNRSDIKPIIFEMDDCVGGISRTIKYKGNRIDIGPHRFFSKSDRVMDFWLNILPLQRAPAKDDKLLDCTIPLWTAPDASGPEKEDRVFLYKNRITRIFFLKKFFDYPVTLNAGTLKNLGLLRILKIGITYIFIKLWPRKVEKSLEDFFINRFGKELYETFFRDYTEKVWGVSCDQIPADWGTQRVKGLSITSVIIHALKMVLPKKKLISQKKTETSLIERFLFPKFGAGQMYEEIAKKVIEKGGVIHLNSRVAGIQTNGKKIIGVQIINDRTKNTEIVQGDYFFSTMPIKELIKVFDKGVPEEVKSVADGLIYRDYILVGLLLKNMKLKNKTKIKTLNDIIPDNWIYVQEPEVKMGRLDFINNFSPYMLQDQHLIWLGAEYFCNEGDLLWVKSDKEMADFAIDELISMDMINGSEVVDYTVVRMQKTYPAYFGTYDRFDVLKTFVDEYENLFLIGRNGMHKYNNMDHSILTAMTAVDNIISGIKDKNNLWDINTEKEYHEESK</sequence>
<evidence type="ECO:0000313" key="3">
    <source>
        <dbReference type="Proteomes" id="UP000285655"/>
    </source>
</evidence>
<dbReference type="InterPro" id="IPR036188">
    <property type="entry name" value="FAD/NAD-bd_sf"/>
</dbReference>
<dbReference type="PANTHER" id="PTHR21197">
    <property type="entry name" value="UDP-GALACTOPYRANOSE MUTASE"/>
    <property type="match status" value="1"/>
</dbReference>
<dbReference type="GO" id="GO:0016491">
    <property type="term" value="F:oxidoreductase activity"/>
    <property type="evidence" value="ECO:0007669"/>
    <property type="project" value="InterPro"/>
</dbReference>
<evidence type="ECO:0000313" key="2">
    <source>
        <dbReference type="EMBL" id="RJO60141.1"/>
    </source>
</evidence>